<reference evidence="3 4" key="1">
    <citation type="submission" date="2023-07" db="EMBL/GenBank/DDBJ databases">
        <title>Sequencing the genomes of 1000 actinobacteria strains.</title>
        <authorList>
            <person name="Klenk H.-P."/>
        </authorList>
    </citation>
    <scope>NUCLEOTIDE SEQUENCE [LARGE SCALE GENOMIC DNA]</scope>
    <source>
        <strain evidence="3 4">DSM 45554</strain>
    </source>
</reference>
<gene>
    <name evidence="3" type="ORF">J2S48_002408</name>
</gene>
<feature type="region of interest" description="Disordered" evidence="1">
    <location>
        <begin position="133"/>
        <end position="230"/>
    </location>
</feature>
<organism evidence="3 4">
    <name type="scientific">Promicromonospora iranensis</name>
    <dbReference type="NCBI Taxonomy" id="1105144"/>
    <lineage>
        <taxon>Bacteria</taxon>
        <taxon>Bacillati</taxon>
        <taxon>Actinomycetota</taxon>
        <taxon>Actinomycetes</taxon>
        <taxon>Micrococcales</taxon>
        <taxon>Promicromonosporaceae</taxon>
        <taxon>Promicromonospora</taxon>
    </lineage>
</organism>
<evidence type="ECO:0000313" key="3">
    <source>
        <dbReference type="EMBL" id="MDR7382893.1"/>
    </source>
</evidence>
<evidence type="ECO:0000256" key="1">
    <source>
        <dbReference type="SAM" id="MobiDB-lite"/>
    </source>
</evidence>
<name>A0ABU2CNH1_9MICO</name>
<dbReference type="EMBL" id="JAVDYE010000001">
    <property type="protein sequence ID" value="MDR7382893.1"/>
    <property type="molecule type" value="Genomic_DNA"/>
</dbReference>
<keyword evidence="2" id="KW-1133">Transmembrane helix</keyword>
<keyword evidence="2" id="KW-0812">Transmembrane</keyword>
<keyword evidence="2" id="KW-0472">Membrane</keyword>
<protein>
    <submittedName>
        <fullName evidence="3">Uncharacterized protein</fullName>
    </submittedName>
</protein>
<feature type="transmembrane region" description="Helical" evidence="2">
    <location>
        <begin position="259"/>
        <end position="280"/>
    </location>
</feature>
<dbReference type="PANTHER" id="PTHR48148:SF2">
    <property type="entry name" value="PA14 DOMAIN-CONTAINING PROTEIN"/>
    <property type="match status" value="1"/>
</dbReference>
<feature type="compositionally biased region" description="Low complexity" evidence="1">
    <location>
        <begin position="214"/>
        <end position="229"/>
    </location>
</feature>
<comment type="caution">
    <text evidence="3">The sequence shown here is derived from an EMBL/GenBank/DDBJ whole genome shotgun (WGS) entry which is preliminary data.</text>
</comment>
<dbReference type="RefSeq" id="WP_274991668.1">
    <property type="nucleotide sequence ID" value="NZ_JAJQQP010000001.1"/>
</dbReference>
<proteinExistence type="predicted"/>
<feature type="compositionally biased region" description="Polar residues" evidence="1">
    <location>
        <begin position="135"/>
        <end position="146"/>
    </location>
</feature>
<feature type="compositionally biased region" description="Pro residues" evidence="1">
    <location>
        <begin position="171"/>
        <end position="213"/>
    </location>
</feature>
<evidence type="ECO:0000313" key="4">
    <source>
        <dbReference type="Proteomes" id="UP001183585"/>
    </source>
</evidence>
<evidence type="ECO:0000256" key="2">
    <source>
        <dbReference type="SAM" id="Phobius"/>
    </source>
</evidence>
<dbReference type="PANTHER" id="PTHR48148">
    <property type="entry name" value="KERATINOCYTE PROLINE-RICH PROTEIN"/>
    <property type="match status" value="1"/>
</dbReference>
<accession>A0ABU2CNH1</accession>
<sequence>MIRATASDTTPQPTVRAAPARRRALLVLLLLTVLALGSSTVAGQRATAAERSNDNIWVNVDGVAFERGRESDEVAYVVRPPGERRGGRAFSRELTREEQDHGWAAFWEARQAYPDGYCVVWVEVEDASSWHESRNNTACWGNPQQAPTSTPTPTPTPSETDKPTQGRAPAAPKPARPQPPAESPTPSSTPTPTATPTPTPTPTPSASPSPSPSPSVSSTPSPSPSHTSPQAALLQNLREQQKPQTQAVAVQQDEIISPLGWVAVLGSGALLTAGGVLLLWRRLLI</sequence>
<keyword evidence="4" id="KW-1185">Reference proteome</keyword>
<dbReference type="Proteomes" id="UP001183585">
    <property type="component" value="Unassembled WGS sequence"/>
</dbReference>